<keyword evidence="3" id="KW-0560">Oxidoreductase</keyword>
<dbReference type="InterPro" id="IPR011251">
    <property type="entry name" value="Luciferase-like_dom"/>
</dbReference>
<gene>
    <name evidence="7" type="ORF">WMN62_04725</name>
</gene>
<dbReference type="Pfam" id="PF00296">
    <property type="entry name" value="Bac_luciferase"/>
    <property type="match status" value="1"/>
</dbReference>
<reference evidence="7 8" key="1">
    <citation type="submission" date="2024-03" db="EMBL/GenBank/DDBJ databases">
        <title>Whole genomes of four grape xylem sap localized bacterial endophytes.</title>
        <authorList>
            <person name="Kumar G."/>
            <person name="Savka M.A."/>
        </authorList>
    </citation>
    <scope>NUCLEOTIDE SEQUENCE [LARGE SCALE GENOMIC DNA]</scope>
    <source>
        <strain evidence="7 8">RIT_GXS8</strain>
    </source>
</reference>
<evidence type="ECO:0000256" key="5">
    <source>
        <dbReference type="ARBA" id="ARBA00033748"/>
    </source>
</evidence>
<dbReference type="Proteomes" id="UP001370299">
    <property type="component" value="Unassembled WGS sequence"/>
</dbReference>
<dbReference type="SUPFAM" id="SSF51679">
    <property type="entry name" value="Bacterial luciferase-like"/>
    <property type="match status" value="1"/>
</dbReference>
<evidence type="ECO:0000313" key="7">
    <source>
        <dbReference type="EMBL" id="MEK0170767.1"/>
    </source>
</evidence>
<dbReference type="InterPro" id="IPR051260">
    <property type="entry name" value="Diverse_substr_monoxygenases"/>
</dbReference>
<keyword evidence="4" id="KW-0503">Monooxygenase</keyword>
<dbReference type="InterPro" id="IPR016215">
    <property type="entry name" value="NTA_MOA"/>
</dbReference>
<evidence type="ECO:0000256" key="4">
    <source>
        <dbReference type="ARBA" id="ARBA00023033"/>
    </source>
</evidence>
<name>A0ABU8Y7U3_9MICO</name>
<feature type="domain" description="Luciferase-like" evidence="6">
    <location>
        <begin position="44"/>
        <end position="373"/>
    </location>
</feature>
<evidence type="ECO:0000256" key="2">
    <source>
        <dbReference type="ARBA" id="ARBA00022643"/>
    </source>
</evidence>
<dbReference type="PANTHER" id="PTHR30011">
    <property type="entry name" value="ALKANESULFONATE MONOOXYGENASE-RELATED"/>
    <property type="match status" value="1"/>
</dbReference>
<organism evidence="7 8">
    <name type="scientific">Curtobacterium citreum</name>
    <dbReference type="NCBI Taxonomy" id="2036"/>
    <lineage>
        <taxon>Bacteria</taxon>
        <taxon>Bacillati</taxon>
        <taxon>Actinomycetota</taxon>
        <taxon>Actinomycetes</taxon>
        <taxon>Micrococcales</taxon>
        <taxon>Microbacteriaceae</taxon>
        <taxon>Curtobacterium</taxon>
    </lineage>
</organism>
<evidence type="ECO:0000256" key="3">
    <source>
        <dbReference type="ARBA" id="ARBA00023002"/>
    </source>
</evidence>
<comment type="similarity">
    <text evidence="5">Belongs to the NtaA/SnaA/DszA monooxygenase family.</text>
</comment>
<dbReference type="PANTHER" id="PTHR30011:SF16">
    <property type="entry name" value="C2H2 FINGER DOMAIN TRANSCRIPTION FACTOR (EUROFUNG)-RELATED"/>
    <property type="match status" value="1"/>
</dbReference>
<evidence type="ECO:0000313" key="8">
    <source>
        <dbReference type="Proteomes" id="UP001370299"/>
    </source>
</evidence>
<dbReference type="RefSeq" id="WP_340196867.1">
    <property type="nucleotide sequence ID" value="NZ_JBBKAP010000049.1"/>
</dbReference>
<comment type="caution">
    <text evidence="7">The sequence shown here is derived from an EMBL/GenBank/DDBJ whole genome shotgun (WGS) entry which is preliminary data.</text>
</comment>
<protein>
    <submittedName>
        <fullName evidence="7">LLM class flavin-dependent oxidoreductase</fullName>
    </submittedName>
</protein>
<proteinExistence type="inferred from homology"/>
<accession>A0ABU8Y7U3</accession>
<dbReference type="PIRSF" id="PIRSF000337">
    <property type="entry name" value="NTA_MOA"/>
    <property type="match status" value="1"/>
</dbReference>
<keyword evidence="2" id="KW-0288">FMN</keyword>
<keyword evidence="1" id="KW-0285">Flavoprotein</keyword>
<keyword evidence="8" id="KW-1185">Reference proteome</keyword>
<sequence length="425" mass="45493">MTGAADDAGLILGVNLQGFGQRPAAWRTQDVEPTDLLSAGFWGDLGRIAERGLLDMVFFADHPAFGDPNVRAYGLLEPFVALGVIADATSHLGLVGTASTTYNDPFDVAERLLSLDTVSGGRVAWNAVTTYDRSVSANFGVATNPDRPERYARAGEFVDLVTALWRSAATGVPVVHHGGFLDLEGVLRVPPSAQGHPVVFQAGGSPHGRDLAARVAEGVFAVELTPEPAREHRRAVKAAAETHGRSAADVAIVPGLSLVLGSTEAEAQRRFDELEALAPDGYSLRALGTHLDADLSGLEPDAPIPSAILDREVDPVTYGPSLGYHETVVRWVRANNTSLRDVLRGFGGYGARIVVGTPEQAADTIEDWYRTGAADGFNLMIDEFPRGLETVVDELVPILQRRGVFHRSYEDVTLRGRFAARARGL</sequence>
<evidence type="ECO:0000259" key="6">
    <source>
        <dbReference type="Pfam" id="PF00296"/>
    </source>
</evidence>
<dbReference type="InterPro" id="IPR036661">
    <property type="entry name" value="Luciferase-like_sf"/>
</dbReference>
<dbReference type="EMBL" id="JBBLYY010000030">
    <property type="protein sequence ID" value="MEK0170767.1"/>
    <property type="molecule type" value="Genomic_DNA"/>
</dbReference>
<evidence type="ECO:0000256" key="1">
    <source>
        <dbReference type="ARBA" id="ARBA00022630"/>
    </source>
</evidence>
<dbReference type="Gene3D" id="3.20.20.30">
    <property type="entry name" value="Luciferase-like domain"/>
    <property type="match status" value="1"/>
</dbReference>